<reference evidence="1 2" key="1">
    <citation type="submission" date="2020-04" db="EMBL/GenBank/DDBJ databases">
        <authorList>
            <person name="Pieper L."/>
        </authorList>
    </citation>
    <scope>NUCLEOTIDE SEQUENCE [LARGE SCALE GENOMIC DNA]</scope>
    <source>
        <strain evidence="1 2">F22</strain>
    </source>
</reference>
<dbReference type="AlphaFoldDB" id="A0A849XZE0"/>
<evidence type="ECO:0000313" key="2">
    <source>
        <dbReference type="Proteomes" id="UP000554488"/>
    </source>
</evidence>
<organism evidence="1 2">
    <name type="scientific">Coprococcus comes</name>
    <dbReference type="NCBI Taxonomy" id="410072"/>
    <lineage>
        <taxon>Bacteria</taxon>
        <taxon>Bacillati</taxon>
        <taxon>Bacillota</taxon>
        <taxon>Clostridia</taxon>
        <taxon>Lachnospirales</taxon>
        <taxon>Lachnospiraceae</taxon>
        <taxon>Coprococcus</taxon>
    </lineage>
</organism>
<reference evidence="1 2" key="2">
    <citation type="submission" date="2020-07" db="EMBL/GenBank/DDBJ databases">
        <title>Bacterial metabolism rescues the inhibition of intestinal drug absorption by food and drug additives.</title>
        <authorList>
            <person name="Zou L."/>
            <person name="Spanogiannopoulos P."/>
            <person name="Chien H.-C."/>
            <person name="Pieper L.M."/>
            <person name="Cai W."/>
            <person name="Khuri N."/>
            <person name="Pottel J."/>
            <person name="Vora B."/>
            <person name="Ni Z."/>
            <person name="Tsakalozou E."/>
            <person name="Zhang W."/>
            <person name="Shoichet B.K."/>
            <person name="Giacomini K.M."/>
            <person name="Turnbaugh P.J."/>
        </authorList>
    </citation>
    <scope>NUCLEOTIDE SEQUENCE [LARGE SCALE GENOMIC DNA]</scope>
    <source>
        <strain evidence="1 2">F22</strain>
    </source>
</reference>
<proteinExistence type="predicted"/>
<comment type="caution">
    <text evidence="1">The sequence shown here is derived from an EMBL/GenBank/DDBJ whole genome shotgun (WGS) entry which is preliminary data.</text>
</comment>
<gene>
    <name evidence="1" type="ORF">HUU93_07020</name>
</gene>
<dbReference type="Proteomes" id="UP000554488">
    <property type="component" value="Unassembled WGS sequence"/>
</dbReference>
<protein>
    <submittedName>
        <fullName evidence="1">Uncharacterized protein</fullName>
    </submittedName>
</protein>
<dbReference type="EMBL" id="JABWDC010000020">
    <property type="protein sequence ID" value="NUN86356.1"/>
    <property type="molecule type" value="Genomic_DNA"/>
</dbReference>
<dbReference type="RefSeq" id="WP_175305631.1">
    <property type="nucleotide sequence ID" value="NZ_JABWDC010000020.1"/>
</dbReference>
<accession>A0A849XZE0</accession>
<sequence length="93" mass="10950">MQTQDIIRVLQSSDRLQIKKGKTLIYAGYVASMEHTDIEEEILSAEVKRFQAVPEIRHKEWQKRGLMKPLQPEETPEYNFSDLQMSIYHTITI</sequence>
<evidence type="ECO:0000313" key="1">
    <source>
        <dbReference type="EMBL" id="NUN86356.1"/>
    </source>
</evidence>
<name>A0A849XZE0_9FIRM</name>